<dbReference type="AlphaFoldDB" id="A0A9P2G5T4"/>
<dbReference type="RefSeq" id="WP_003377283.1">
    <property type="nucleotide sequence ID" value="NZ_ACSJ01000009.1"/>
</dbReference>
<reference evidence="1 2" key="1">
    <citation type="submission" date="2009-10" db="EMBL/GenBank/DDBJ databases">
        <authorList>
            <person name="Shrivastava S."/>
            <person name="Brinkac L.B."/>
            <person name="Brown J.L."/>
            <person name="Bruce D.B."/>
            <person name="Detter C."/>
            <person name="Green L.D."/>
            <person name="Munk C.A."/>
            <person name="Rogers Y.C."/>
            <person name="Tapia R."/>
            <person name="Saunders E.S."/>
            <person name="Sims D.R."/>
            <person name="Smith L.A."/>
            <person name="Smith T.J."/>
            <person name="Sutton G."/>
            <person name="Brettin T."/>
        </authorList>
    </citation>
    <scope>NUCLEOTIDE SEQUENCE [LARGE SCALE GENOMIC DNA]</scope>
    <source>
        <strain evidence="2">D str. 1873</strain>
    </source>
</reference>
<evidence type="ECO:0000313" key="1">
    <source>
        <dbReference type="EMBL" id="EES90441.1"/>
    </source>
</evidence>
<protein>
    <submittedName>
        <fullName evidence="1">Uncharacterized protein</fullName>
    </submittedName>
</protein>
<proteinExistence type="predicted"/>
<dbReference type="EMBL" id="ACSJ01000009">
    <property type="protein sequence ID" value="EES90441.1"/>
    <property type="molecule type" value="Genomic_DNA"/>
</dbReference>
<organism evidence="1 2">
    <name type="scientific">Clostridium botulinum D str. 1873</name>
    <dbReference type="NCBI Taxonomy" id="592027"/>
    <lineage>
        <taxon>Bacteria</taxon>
        <taxon>Bacillati</taxon>
        <taxon>Bacillota</taxon>
        <taxon>Clostridia</taxon>
        <taxon>Eubacteriales</taxon>
        <taxon>Clostridiaceae</taxon>
        <taxon>Clostridium</taxon>
    </lineage>
</organism>
<gene>
    <name evidence="1" type="ORF">CLG_B0004</name>
</gene>
<dbReference type="Proteomes" id="UP000006160">
    <property type="component" value="Unassembled WGS sequence"/>
</dbReference>
<accession>A0A9P2G5T4</accession>
<comment type="caution">
    <text evidence="1">The sequence shown here is derived from an EMBL/GenBank/DDBJ whole genome shotgun (WGS) entry which is preliminary data.</text>
</comment>
<dbReference type="GeneID" id="66320294"/>
<sequence length="55" mass="6688">MKIEFFYKCKDGRVIGKESECENKYEEKIEEIKKYTKNIEDNSYKKESVLEIDDE</sequence>
<name>A0A9P2G5T4_CLOBO</name>
<evidence type="ECO:0000313" key="2">
    <source>
        <dbReference type="Proteomes" id="UP000006160"/>
    </source>
</evidence>